<dbReference type="InterPro" id="IPR052522">
    <property type="entry name" value="ABC-2_transport_permease"/>
</dbReference>
<proteinExistence type="inferred from homology"/>
<feature type="transmembrane region" description="Helical" evidence="6">
    <location>
        <begin position="171"/>
        <end position="192"/>
    </location>
</feature>
<keyword evidence="5 6" id="KW-0472">Membrane</keyword>
<dbReference type="GO" id="GO:0043190">
    <property type="term" value="C:ATP-binding cassette (ABC) transporter complex"/>
    <property type="evidence" value="ECO:0007669"/>
    <property type="project" value="InterPro"/>
</dbReference>
<evidence type="ECO:0000256" key="2">
    <source>
        <dbReference type="ARBA" id="ARBA00007783"/>
    </source>
</evidence>
<feature type="transmembrane region" description="Helical" evidence="6">
    <location>
        <begin position="59"/>
        <end position="77"/>
    </location>
</feature>
<dbReference type="NCBIfam" id="NF011648">
    <property type="entry name" value="PRK15066.1"/>
    <property type="match status" value="1"/>
</dbReference>
<evidence type="ECO:0000313" key="9">
    <source>
        <dbReference type="Proteomes" id="UP000015462"/>
    </source>
</evidence>
<dbReference type="PROSITE" id="PS51012">
    <property type="entry name" value="ABC_TM2"/>
    <property type="match status" value="1"/>
</dbReference>
<dbReference type="PRINTS" id="PR00164">
    <property type="entry name" value="ABC2TRNSPORT"/>
</dbReference>
<keyword evidence="4 6" id="KW-1133">Transmembrane helix</keyword>
<comment type="caution">
    <text evidence="8">The sequence shown here is derived from an EMBL/GenBank/DDBJ whole genome shotgun (WGS) entry which is preliminary data.</text>
</comment>
<dbReference type="AlphaFoldDB" id="A0AB33Z552"/>
<feature type="transmembrane region" description="Helical" evidence="6">
    <location>
        <begin position="144"/>
        <end position="165"/>
    </location>
</feature>
<protein>
    <recommendedName>
        <fullName evidence="6">Transport permease protein</fullName>
    </recommendedName>
</protein>
<keyword evidence="9" id="KW-1185">Reference proteome</keyword>
<dbReference type="Pfam" id="PF01061">
    <property type="entry name" value="ABC2_membrane"/>
    <property type="match status" value="1"/>
</dbReference>
<name>A0AB33Z552_9GAMM</name>
<evidence type="ECO:0000256" key="1">
    <source>
        <dbReference type="ARBA" id="ARBA00004141"/>
    </source>
</evidence>
<evidence type="ECO:0000256" key="6">
    <source>
        <dbReference type="RuleBase" id="RU361157"/>
    </source>
</evidence>
<evidence type="ECO:0000256" key="4">
    <source>
        <dbReference type="ARBA" id="ARBA00022989"/>
    </source>
</evidence>
<accession>A0AB33Z552</accession>
<dbReference type="RefSeq" id="WP_015005334.1">
    <property type="nucleotide sequence ID" value="NZ_FQZJ01000002.1"/>
</dbReference>
<evidence type="ECO:0000313" key="8">
    <source>
        <dbReference type="EMBL" id="EPD14298.1"/>
    </source>
</evidence>
<dbReference type="PIRSF" id="PIRSF006648">
    <property type="entry name" value="DrrB"/>
    <property type="match status" value="1"/>
</dbReference>
<reference evidence="8 9" key="1">
    <citation type="journal article" date="2013" name="Genome Announc.">
        <title>Genome Sequence of the Pyrene- and Fluoranthene-Degrading Bacterium Cycloclasticus sp. Strain PY97M.</title>
        <authorList>
            <person name="Cui Z."/>
            <person name="Xu G."/>
            <person name="Li Q."/>
            <person name="Gao W."/>
            <person name="Zheng L."/>
        </authorList>
    </citation>
    <scope>NUCLEOTIDE SEQUENCE [LARGE SCALE GENOMIC DNA]</scope>
    <source>
        <strain evidence="8 9">PY97M</strain>
    </source>
</reference>
<dbReference type="InterPro" id="IPR013525">
    <property type="entry name" value="ABC2_TM"/>
</dbReference>
<keyword evidence="6" id="KW-1003">Cell membrane</keyword>
<feature type="transmembrane region" description="Helical" evidence="6">
    <location>
        <begin position="104"/>
        <end position="132"/>
    </location>
</feature>
<comment type="similarity">
    <text evidence="2 6">Belongs to the ABC-2 integral membrane protein family.</text>
</comment>
<dbReference type="PANTHER" id="PTHR43332">
    <property type="entry name" value="INNER MEMBRANE TRANSPORT PERMEASE YADH-RELATED"/>
    <property type="match status" value="1"/>
</dbReference>
<dbReference type="GO" id="GO:0140359">
    <property type="term" value="F:ABC-type transporter activity"/>
    <property type="evidence" value="ECO:0007669"/>
    <property type="project" value="InterPro"/>
</dbReference>
<dbReference type="PANTHER" id="PTHR43332:SF2">
    <property type="entry name" value="INNER MEMBRANE TRANSPORT PERMEASE YADH"/>
    <property type="match status" value="1"/>
</dbReference>
<feature type="transmembrane region" description="Helical" evidence="6">
    <location>
        <begin position="227"/>
        <end position="249"/>
    </location>
</feature>
<keyword evidence="6" id="KW-0813">Transport</keyword>
<evidence type="ECO:0000256" key="5">
    <source>
        <dbReference type="ARBA" id="ARBA00023136"/>
    </source>
</evidence>
<organism evidence="8 9">
    <name type="scientific">Cycloclasticus pugetii</name>
    <dbReference type="NCBI Taxonomy" id="34068"/>
    <lineage>
        <taxon>Bacteria</taxon>
        <taxon>Pseudomonadati</taxon>
        <taxon>Pseudomonadota</taxon>
        <taxon>Gammaproteobacteria</taxon>
        <taxon>Thiotrichales</taxon>
        <taxon>Piscirickettsiaceae</taxon>
        <taxon>Cycloclasticus</taxon>
    </lineage>
</organism>
<dbReference type="Proteomes" id="UP000015462">
    <property type="component" value="Unassembled WGS sequence"/>
</dbReference>
<keyword evidence="3 6" id="KW-0812">Transmembrane</keyword>
<feature type="domain" description="ABC transmembrane type-2" evidence="7">
    <location>
        <begin position="23"/>
        <end position="252"/>
    </location>
</feature>
<dbReference type="EMBL" id="ASHL01000001">
    <property type="protein sequence ID" value="EPD14298.1"/>
    <property type="molecule type" value="Genomic_DNA"/>
</dbReference>
<sequence>MFNKEYCVALETITYKEVRRFLRIWVQTLLPSVITTTLYFLIFGTLIGSRIGTMNGYDYMDFIVPGLILMAVISNAYSNVVSSFYSSKFQHNIEEMLVAPIPGWIILTGYISGGVLRGLIVGVLVTIVSLFFTDLNIAHPVMMVVVFLLTGVLFSAAGFINAAYAKSFDDISIVPTFVLTPLIYLGGVFYSIDLLPEFWQNVSLLNPVLYMIDVFRFSILGESDIPLLYGFIVIATFIVFMLGVSLRLLSKGIGIRN</sequence>
<gene>
    <name evidence="8" type="ORF">L196_02335</name>
</gene>
<dbReference type="InterPro" id="IPR000412">
    <property type="entry name" value="ABC_2_transport"/>
</dbReference>
<dbReference type="InterPro" id="IPR047817">
    <property type="entry name" value="ABC2_TM_bact-type"/>
</dbReference>
<comment type="subcellular location">
    <subcellularLocation>
        <location evidence="6">Cell inner membrane</location>
        <topology evidence="6">Multi-pass membrane protein</topology>
    </subcellularLocation>
    <subcellularLocation>
        <location evidence="1">Membrane</location>
        <topology evidence="1">Multi-pass membrane protein</topology>
    </subcellularLocation>
</comment>
<evidence type="ECO:0000259" key="7">
    <source>
        <dbReference type="PROSITE" id="PS51012"/>
    </source>
</evidence>
<evidence type="ECO:0000256" key="3">
    <source>
        <dbReference type="ARBA" id="ARBA00022692"/>
    </source>
</evidence>
<feature type="transmembrane region" description="Helical" evidence="6">
    <location>
        <begin position="24"/>
        <end position="47"/>
    </location>
</feature>